<dbReference type="Proteomes" id="UP001500571">
    <property type="component" value="Unassembled WGS sequence"/>
</dbReference>
<keyword evidence="2" id="KW-0812">Transmembrane</keyword>
<dbReference type="InterPro" id="IPR058593">
    <property type="entry name" value="ARB_07466-like_C"/>
</dbReference>
<evidence type="ECO:0000256" key="2">
    <source>
        <dbReference type="SAM" id="Phobius"/>
    </source>
</evidence>
<feature type="transmembrane region" description="Helical" evidence="2">
    <location>
        <begin position="34"/>
        <end position="54"/>
    </location>
</feature>
<feature type="domain" description="ARB-07466-like C-terminal" evidence="3">
    <location>
        <begin position="192"/>
        <end position="291"/>
    </location>
</feature>
<evidence type="ECO:0000313" key="4">
    <source>
        <dbReference type="EMBL" id="GAA1968785.1"/>
    </source>
</evidence>
<accession>A0ABN2RGT7</accession>
<organism evidence="4 5">
    <name type="scientific">Nocardioides panacihumi</name>
    <dbReference type="NCBI Taxonomy" id="400774"/>
    <lineage>
        <taxon>Bacteria</taxon>
        <taxon>Bacillati</taxon>
        <taxon>Actinomycetota</taxon>
        <taxon>Actinomycetes</taxon>
        <taxon>Propionibacteriales</taxon>
        <taxon>Nocardioidaceae</taxon>
        <taxon>Nocardioides</taxon>
    </lineage>
</organism>
<dbReference type="Pfam" id="PF26571">
    <property type="entry name" value="VldE"/>
    <property type="match status" value="1"/>
</dbReference>
<sequence length="299" mass="31666">MAQGRHKRDTDARGFAPKPSRKPLIKPIFKPSRAALVAAPVAVMATAAVVTAGLTSGGGATNDQAAAAADVSNVVAAPVPSAAVRLDDRSTTVSRSLSRRQAVQARTGKTRYTTTALDLWKVPGKHAGKSGEAKPGTKVLATGRELDGRVEVVVDGAVAWVTQGYLAATKPAPKPPEPAGLSNEPCPDMSVESGLKPQTIKVYRSVCHAFPQVTEYGGWAARSEHNTGNAIDVMVYGDKALGDEIAAWAQSHAGELDLYDLIWYDRIWTPVRSSEGWRDYGDHGSATANHMDHVHIGTN</sequence>
<gene>
    <name evidence="4" type="ORF">GCM10009798_31750</name>
</gene>
<keyword evidence="5" id="KW-1185">Reference proteome</keyword>
<evidence type="ECO:0000259" key="3">
    <source>
        <dbReference type="Pfam" id="PF26571"/>
    </source>
</evidence>
<name>A0ABN2RGT7_9ACTN</name>
<protein>
    <recommendedName>
        <fullName evidence="3">ARB-07466-like C-terminal domain-containing protein</fullName>
    </recommendedName>
</protein>
<keyword evidence="2" id="KW-1133">Transmembrane helix</keyword>
<feature type="region of interest" description="Disordered" evidence="1">
    <location>
        <begin position="1"/>
        <end position="24"/>
    </location>
</feature>
<reference evidence="4 5" key="1">
    <citation type="journal article" date="2019" name="Int. J. Syst. Evol. Microbiol.">
        <title>The Global Catalogue of Microorganisms (GCM) 10K type strain sequencing project: providing services to taxonomists for standard genome sequencing and annotation.</title>
        <authorList>
            <consortium name="The Broad Institute Genomics Platform"/>
            <consortium name="The Broad Institute Genome Sequencing Center for Infectious Disease"/>
            <person name="Wu L."/>
            <person name="Ma J."/>
        </authorList>
    </citation>
    <scope>NUCLEOTIDE SEQUENCE [LARGE SCALE GENOMIC DNA]</scope>
    <source>
        <strain evidence="4 5">JCM 15309</strain>
    </source>
</reference>
<comment type="caution">
    <text evidence="4">The sequence shown here is derived from an EMBL/GenBank/DDBJ whole genome shotgun (WGS) entry which is preliminary data.</text>
</comment>
<evidence type="ECO:0000313" key="5">
    <source>
        <dbReference type="Proteomes" id="UP001500571"/>
    </source>
</evidence>
<evidence type="ECO:0000256" key="1">
    <source>
        <dbReference type="SAM" id="MobiDB-lite"/>
    </source>
</evidence>
<proteinExistence type="predicted"/>
<dbReference type="EMBL" id="BAAAPB010000003">
    <property type="protein sequence ID" value="GAA1968785.1"/>
    <property type="molecule type" value="Genomic_DNA"/>
</dbReference>
<keyword evidence="2" id="KW-0472">Membrane</keyword>